<dbReference type="InterPro" id="IPR001647">
    <property type="entry name" value="HTH_TetR"/>
</dbReference>
<evidence type="ECO:0000259" key="3">
    <source>
        <dbReference type="PROSITE" id="PS50977"/>
    </source>
</evidence>
<keyword evidence="5" id="KW-1185">Reference proteome</keyword>
<dbReference type="InterPro" id="IPR009057">
    <property type="entry name" value="Homeodomain-like_sf"/>
</dbReference>
<dbReference type="Gene3D" id="1.10.357.10">
    <property type="entry name" value="Tetracycline Repressor, domain 2"/>
    <property type="match status" value="1"/>
</dbReference>
<dbReference type="InterPro" id="IPR036271">
    <property type="entry name" value="Tet_transcr_reg_TetR-rel_C_sf"/>
</dbReference>
<keyword evidence="1 2" id="KW-0238">DNA-binding</keyword>
<protein>
    <submittedName>
        <fullName evidence="4">TetR/AcrR family transcriptional regulator</fullName>
    </submittedName>
</protein>
<proteinExistence type="predicted"/>
<dbReference type="SUPFAM" id="SSF46689">
    <property type="entry name" value="Homeodomain-like"/>
    <property type="match status" value="1"/>
</dbReference>
<dbReference type="Proteomes" id="UP001601444">
    <property type="component" value="Unassembled WGS sequence"/>
</dbReference>
<evidence type="ECO:0000313" key="4">
    <source>
        <dbReference type="EMBL" id="MFF0543663.1"/>
    </source>
</evidence>
<comment type="caution">
    <text evidence="4">The sequence shown here is derived from an EMBL/GenBank/DDBJ whole genome shotgun (WGS) entry which is preliminary data.</text>
</comment>
<name>A0ABW6PMR7_9NOCA</name>
<sequence>MGNREDLLAGARKVIMERGVAKATARDIAGAAGVSLAAIGYHFGSKERLITEALTDALGSAIGDAMEDLIAESAGGPPLTGFTRLWSAMPAVFAANHEAMLASMENLVRIVRSEDARAQLSDMTSGVYADMGARLRAAHPQLSPEQGRAVAQLYFALVQGLGVLWLLDPDGEAIDGDTLTEAVLALTGAPGPEGDSPTPTAEGPV</sequence>
<organism evidence="4 5">
    <name type="scientific">Nocardia thailandica</name>
    <dbReference type="NCBI Taxonomy" id="257275"/>
    <lineage>
        <taxon>Bacteria</taxon>
        <taxon>Bacillati</taxon>
        <taxon>Actinomycetota</taxon>
        <taxon>Actinomycetes</taxon>
        <taxon>Mycobacteriales</taxon>
        <taxon>Nocardiaceae</taxon>
        <taxon>Nocardia</taxon>
    </lineage>
</organism>
<dbReference type="PRINTS" id="PR00455">
    <property type="entry name" value="HTHTETR"/>
</dbReference>
<dbReference type="PANTHER" id="PTHR30055">
    <property type="entry name" value="HTH-TYPE TRANSCRIPTIONAL REGULATOR RUTR"/>
    <property type="match status" value="1"/>
</dbReference>
<accession>A0ABW6PMR7</accession>
<gene>
    <name evidence="4" type="ORF">ACFYTF_12600</name>
</gene>
<dbReference type="EMBL" id="JBIAMX010000006">
    <property type="protein sequence ID" value="MFF0543663.1"/>
    <property type="molecule type" value="Genomic_DNA"/>
</dbReference>
<dbReference type="Pfam" id="PF00440">
    <property type="entry name" value="TetR_N"/>
    <property type="match status" value="1"/>
</dbReference>
<reference evidence="4 5" key="1">
    <citation type="submission" date="2024-10" db="EMBL/GenBank/DDBJ databases">
        <title>The Natural Products Discovery Center: Release of the First 8490 Sequenced Strains for Exploring Actinobacteria Biosynthetic Diversity.</title>
        <authorList>
            <person name="Kalkreuter E."/>
            <person name="Kautsar S.A."/>
            <person name="Yang D."/>
            <person name="Bader C.D."/>
            <person name="Teijaro C.N."/>
            <person name="Fluegel L."/>
            <person name="Davis C.M."/>
            <person name="Simpson J.R."/>
            <person name="Lauterbach L."/>
            <person name="Steele A.D."/>
            <person name="Gui C."/>
            <person name="Meng S."/>
            <person name="Li G."/>
            <person name="Viehrig K."/>
            <person name="Ye F."/>
            <person name="Su P."/>
            <person name="Kiefer A.F."/>
            <person name="Nichols A."/>
            <person name="Cepeda A.J."/>
            <person name="Yan W."/>
            <person name="Fan B."/>
            <person name="Jiang Y."/>
            <person name="Adhikari A."/>
            <person name="Zheng C.-J."/>
            <person name="Schuster L."/>
            <person name="Cowan T.M."/>
            <person name="Smanski M.J."/>
            <person name="Chevrette M.G."/>
            <person name="De Carvalho L.P.S."/>
            <person name="Shen B."/>
        </authorList>
    </citation>
    <scope>NUCLEOTIDE SEQUENCE [LARGE SCALE GENOMIC DNA]</scope>
    <source>
        <strain evidence="4 5">NPDC004045</strain>
    </source>
</reference>
<dbReference type="InterPro" id="IPR050109">
    <property type="entry name" value="HTH-type_TetR-like_transc_reg"/>
</dbReference>
<evidence type="ECO:0000256" key="1">
    <source>
        <dbReference type="ARBA" id="ARBA00023125"/>
    </source>
</evidence>
<feature type="DNA-binding region" description="H-T-H motif" evidence="2">
    <location>
        <begin position="24"/>
        <end position="43"/>
    </location>
</feature>
<feature type="domain" description="HTH tetR-type" evidence="3">
    <location>
        <begin position="1"/>
        <end position="61"/>
    </location>
</feature>
<dbReference type="RefSeq" id="WP_387700292.1">
    <property type="nucleotide sequence ID" value="NZ_JBIAMX010000006.1"/>
</dbReference>
<evidence type="ECO:0000256" key="2">
    <source>
        <dbReference type="PROSITE-ProRule" id="PRU00335"/>
    </source>
</evidence>
<dbReference type="PROSITE" id="PS50977">
    <property type="entry name" value="HTH_TETR_2"/>
    <property type="match status" value="1"/>
</dbReference>
<evidence type="ECO:0000313" key="5">
    <source>
        <dbReference type="Proteomes" id="UP001601444"/>
    </source>
</evidence>
<dbReference type="SUPFAM" id="SSF48498">
    <property type="entry name" value="Tetracyclin repressor-like, C-terminal domain"/>
    <property type="match status" value="1"/>
</dbReference>
<dbReference type="PANTHER" id="PTHR30055:SF219">
    <property type="entry name" value="TRANSCRIPTIONAL REGULATORY PROTEIN"/>
    <property type="match status" value="1"/>
</dbReference>